<comment type="caution">
    <text evidence="1">The sequence shown here is derived from an EMBL/GenBank/DDBJ whole genome shotgun (WGS) entry which is preliminary data.</text>
</comment>
<sequence>MLFFYGAFPKIDQHNPVVNSPLHKLKEGKLYYYKIYNPSYSFYLRKSISKVPNLQKTEGYLITRKKYLKVLDQFEVNYQIMFEGKDLFEPPTTVIVKLSPLSN</sequence>
<keyword evidence="2" id="KW-1185">Reference proteome</keyword>
<dbReference type="RefSeq" id="WP_290247216.1">
    <property type="nucleotide sequence ID" value="NZ_JAUFQT010000001.1"/>
</dbReference>
<protein>
    <submittedName>
        <fullName evidence="1">Uncharacterized protein</fullName>
    </submittedName>
</protein>
<proteinExistence type="predicted"/>
<dbReference type="EMBL" id="JBHMEW010000054">
    <property type="protein sequence ID" value="MFB9211839.1"/>
    <property type="molecule type" value="Genomic_DNA"/>
</dbReference>
<reference evidence="1 2" key="1">
    <citation type="submission" date="2024-09" db="EMBL/GenBank/DDBJ databases">
        <authorList>
            <person name="Sun Q."/>
            <person name="Mori K."/>
        </authorList>
    </citation>
    <scope>NUCLEOTIDE SEQUENCE [LARGE SCALE GENOMIC DNA]</scope>
    <source>
        <strain evidence="1 2">CECT 7682</strain>
    </source>
</reference>
<accession>A0ABV5J4T8</accession>
<dbReference type="Proteomes" id="UP001589654">
    <property type="component" value="Unassembled WGS sequence"/>
</dbReference>
<organism evidence="1 2">
    <name type="scientific">Echinicola jeungdonensis</name>
    <dbReference type="NCBI Taxonomy" id="709343"/>
    <lineage>
        <taxon>Bacteria</taxon>
        <taxon>Pseudomonadati</taxon>
        <taxon>Bacteroidota</taxon>
        <taxon>Cytophagia</taxon>
        <taxon>Cytophagales</taxon>
        <taxon>Cyclobacteriaceae</taxon>
        <taxon>Echinicola</taxon>
    </lineage>
</organism>
<evidence type="ECO:0000313" key="2">
    <source>
        <dbReference type="Proteomes" id="UP001589654"/>
    </source>
</evidence>
<evidence type="ECO:0000313" key="1">
    <source>
        <dbReference type="EMBL" id="MFB9211839.1"/>
    </source>
</evidence>
<name>A0ABV5J4T8_9BACT</name>
<gene>
    <name evidence="1" type="ORF">ACFFUR_08480</name>
</gene>